<dbReference type="Gene3D" id="1.10.1200.10">
    <property type="entry name" value="ACP-like"/>
    <property type="match status" value="1"/>
</dbReference>
<evidence type="ECO:0000313" key="2">
    <source>
        <dbReference type="EMBL" id="MDT0438265.1"/>
    </source>
</evidence>
<organism evidence="2 3">
    <name type="scientific">Streptomyces doudnae</name>
    <dbReference type="NCBI Taxonomy" id="3075536"/>
    <lineage>
        <taxon>Bacteria</taxon>
        <taxon>Bacillati</taxon>
        <taxon>Actinomycetota</taxon>
        <taxon>Actinomycetes</taxon>
        <taxon>Kitasatosporales</taxon>
        <taxon>Streptomycetaceae</taxon>
        <taxon>Streptomyces</taxon>
    </lineage>
</organism>
<accession>A0ABD5EUE1</accession>
<proteinExistence type="predicted"/>
<evidence type="ECO:0000313" key="3">
    <source>
        <dbReference type="Proteomes" id="UP001183535"/>
    </source>
</evidence>
<sequence length="76" mass="8338">MFETLKEMLVSKLKVAPEQVTPEATREDVELDSLAVVELSLLLEKELGLQISDDELLEAATMGDMADLMVERSASA</sequence>
<keyword evidence="3" id="KW-1185">Reference proteome</keyword>
<protein>
    <submittedName>
        <fullName evidence="2">Phosphopantetheine-binding protein</fullName>
    </submittedName>
</protein>
<dbReference type="InterPro" id="IPR009081">
    <property type="entry name" value="PP-bd_ACP"/>
</dbReference>
<name>A0ABD5EUE1_9ACTN</name>
<reference evidence="3" key="1">
    <citation type="submission" date="2023-07" db="EMBL/GenBank/DDBJ databases">
        <title>30 novel species of actinomycetes from the DSMZ collection.</title>
        <authorList>
            <person name="Nouioui I."/>
        </authorList>
    </citation>
    <scope>NUCLEOTIDE SEQUENCE [LARGE SCALE GENOMIC DNA]</scope>
    <source>
        <strain evidence="3">DSM 41981</strain>
    </source>
</reference>
<dbReference type="EMBL" id="JAVRES010000016">
    <property type="protein sequence ID" value="MDT0438265.1"/>
    <property type="molecule type" value="Genomic_DNA"/>
</dbReference>
<dbReference type="RefSeq" id="WP_093832967.1">
    <property type="nucleotide sequence ID" value="NZ_JAVRES010000016.1"/>
</dbReference>
<dbReference type="Proteomes" id="UP001183535">
    <property type="component" value="Unassembled WGS sequence"/>
</dbReference>
<evidence type="ECO:0000259" key="1">
    <source>
        <dbReference type="PROSITE" id="PS50075"/>
    </source>
</evidence>
<comment type="caution">
    <text evidence="2">The sequence shown here is derived from an EMBL/GenBank/DDBJ whole genome shotgun (WGS) entry which is preliminary data.</text>
</comment>
<dbReference type="PROSITE" id="PS50075">
    <property type="entry name" value="CARRIER"/>
    <property type="match status" value="1"/>
</dbReference>
<feature type="domain" description="Carrier" evidence="1">
    <location>
        <begin position="1"/>
        <end position="73"/>
    </location>
</feature>
<dbReference type="AlphaFoldDB" id="A0ABD5EUE1"/>
<dbReference type="Pfam" id="PF00550">
    <property type="entry name" value="PP-binding"/>
    <property type="match status" value="1"/>
</dbReference>
<dbReference type="InterPro" id="IPR036736">
    <property type="entry name" value="ACP-like_sf"/>
</dbReference>
<gene>
    <name evidence="2" type="ORF">RM877_26630</name>
</gene>
<dbReference type="SUPFAM" id="SSF47336">
    <property type="entry name" value="ACP-like"/>
    <property type="match status" value="1"/>
</dbReference>